<name>A0A975FJ00_LOWBP</name>
<keyword evidence="3" id="KW-1185">Reference proteome</keyword>
<dbReference type="Proteomes" id="UP000672038">
    <property type="component" value="Chromosome"/>
</dbReference>
<dbReference type="AlphaFoldDB" id="A0A975FJ00"/>
<evidence type="ECO:0000313" key="3">
    <source>
        <dbReference type="Proteomes" id="UP000672038"/>
    </source>
</evidence>
<dbReference type="InterPro" id="IPR019080">
    <property type="entry name" value="YqaJ_viral_recombinase"/>
</dbReference>
<evidence type="ECO:0000313" key="2">
    <source>
        <dbReference type="EMBL" id="QTX02770.1"/>
    </source>
</evidence>
<reference evidence="2" key="1">
    <citation type="submission" date="2020-06" db="EMBL/GenBank/DDBJ databases">
        <title>Complete genome sequence of Candidatus Phytoplasma luffae NCHU2019.</title>
        <authorList>
            <person name="Cho S.-T."/>
            <person name="Tan C.-M."/>
            <person name="Li J.-R."/>
            <person name="Chien Y.-Y."/>
            <person name="Chiu Y.-C."/>
            <person name="Yang J.-Y."/>
            <person name="Kuo C.-H."/>
        </authorList>
    </citation>
    <scope>NUCLEOTIDE SEQUENCE</scope>
    <source>
        <strain evidence="2">NCHU2019</strain>
    </source>
</reference>
<keyword evidence="2" id="KW-0255">Endonuclease</keyword>
<dbReference type="Gene3D" id="3.90.320.10">
    <property type="match status" value="1"/>
</dbReference>
<keyword evidence="2" id="KW-0378">Hydrolase</keyword>
<dbReference type="InterPro" id="IPR017482">
    <property type="entry name" value="Lambda-type_endonuclease"/>
</dbReference>
<dbReference type="NCBIfam" id="TIGR03033">
    <property type="entry name" value="phage_rel_nuc"/>
    <property type="match status" value="1"/>
</dbReference>
<protein>
    <submittedName>
        <fullName evidence="2">Endonuclease</fullName>
    </submittedName>
</protein>
<dbReference type="PANTHER" id="PTHR46609:SF6">
    <property type="entry name" value="EXONUCLEASE, PHAGE-TYPE_RECB, C-TERMINAL DOMAIN-CONTAINING PROTEIN-RELATED"/>
    <property type="match status" value="1"/>
</dbReference>
<dbReference type="KEGG" id="pluf:LFWB_2000"/>
<evidence type="ECO:0000259" key="1">
    <source>
        <dbReference type="Pfam" id="PF09588"/>
    </source>
</evidence>
<dbReference type="PANTHER" id="PTHR46609">
    <property type="entry name" value="EXONUCLEASE, PHAGE-TYPE/RECB, C-TERMINAL DOMAIN-CONTAINING PROTEIN"/>
    <property type="match status" value="1"/>
</dbReference>
<dbReference type="InterPro" id="IPR051703">
    <property type="entry name" value="NF-kappa-B_Signaling_Reg"/>
</dbReference>
<gene>
    <name evidence="2" type="ORF">LFWB_2000</name>
</gene>
<dbReference type="InterPro" id="IPR011604">
    <property type="entry name" value="PDDEXK-like_dom_sf"/>
</dbReference>
<dbReference type="SUPFAM" id="SSF52980">
    <property type="entry name" value="Restriction endonuclease-like"/>
    <property type="match status" value="1"/>
</dbReference>
<sequence>MNSFDFEQNSSEWFNHRKKYINASEVSTIMGLNPFESKQSLFRRKLFDEKIEDNKFMRHGRSLEPKARTFFNDVNKLDFKPLVFVKEFFSASLDGWNEQTNSLLEIKCPINLNSSTWREFFINDVIPIYYYAQVQAQIYCSNADKAFFLVFQTYQKAKVKEIERDQTFIEKMYKQCLIFYNHFLEGKKILNKISDN</sequence>
<dbReference type="CDD" id="cd22343">
    <property type="entry name" value="PDDEXK_lambda_exonuclease-like"/>
    <property type="match status" value="1"/>
</dbReference>
<dbReference type="Pfam" id="PF09588">
    <property type="entry name" value="YqaJ"/>
    <property type="match status" value="1"/>
</dbReference>
<proteinExistence type="predicted"/>
<feature type="domain" description="YqaJ viral recombinase" evidence="1">
    <location>
        <begin position="12"/>
        <end position="143"/>
    </location>
</feature>
<organism evidence="2 3">
    <name type="scientific">Loofah witches'-broom phytoplasma</name>
    <dbReference type="NCBI Taxonomy" id="35773"/>
    <lineage>
        <taxon>Bacteria</taxon>
        <taxon>Bacillati</taxon>
        <taxon>Mycoplasmatota</taxon>
        <taxon>Mollicutes</taxon>
        <taxon>Acholeplasmatales</taxon>
        <taxon>Acholeplasmataceae</taxon>
        <taxon>Candidatus Phytoplasma</taxon>
        <taxon>16SrVIII (Loofah witches'-broom group)</taxon>
    </lineage>
</organism>
<accession>A0A975FJ00</accession>
<dbReference type="InterPro" id="IPR011335">
    <property type="entry name" value="Restrct_endonuc-II-like"/>
</dbReference>
<dbReference type="RefSeq" id="WP_210954820.1">
    <property type="nucleotide sequence ID" value="NZ_CP054393.1"/>
</dbReference>
<dbReference type="GO" id="GO:0004519">
    <property type="term" value="F:endonuclease activity"/>
    <property type="evidence" value="ECO:0007669"/>
    <property type="project" value="UniProtKB-KW"/>
</dbReference>
<dbReference type="EMBL" id="CP054393">
    <property type="protein sequence ID" value="QTX02770.1"/>
    <property type="molecule type" value="Genomic_DNA"/>
</dbReference>
<keyword evidence="2" id="KW-0540">Nuclease</keyword>